<dbReference type="SMART" id="SM00382">
    <property type="entry name" value="AAA"/>
    <property type="match status" value="1"/>
</dbReference>
<dbReference type="SUPFAM" id="SSF52540">
    <property type="entry name" value="P-loop containing nucleoside triphosphate hydrolases"/>
    <property type="match status" value="1"/>
</dbReference>
<keyword evidence="1" id="KW-0547">Nucleotide-binding</keyword>
<name>A0A0P0UT42_9GAMM</name>
<dbReference type="RefSeq" id="WP_066045443.1">
    <property type="nucleotide sequence ID" value="NZ_AP013042.1"/>
</dbReference>
<dbReference type="STRING" id="1303921.BSEPE_1353"/>
<evidence type="ECO:0000259" key="3">
    <source>
        <dbReference type="PROSITE" id="PS50893"/>
    </source>
</evidence>
<dbReference type="InterPro" id="IPR003439">
    <property type="entry name" value="ABC_transporter-like_ATP-bd"/>
</dbReference>
<dbReference type="AlphaFoldDB" id="A0A0P0UT42"/>
<organism evidence="4 5">
    <name type="scientific">endosymbiont of Bathymodiolus septemdierum str. Myojin knoll</name>
    <dbReference type="NCBI Taxonomy" id="1303921"/>
    <lineage>
        <taxon>Bacteria</taxon>
        <taxon>Pseudomonadati</taxon>
        <taxon>Pseudomonadota</taxon>
        <taxon>Gammaproteobacteria</taxon>
        <taxon>sulfur-oxidizing symbionts</taxon>
    </lineage>
</organism>
<reference evidence="4 5" key="1">
    <citation type="journal article" date="2000" name="Mar. Ecol. Prog. Ser.">
        <title>Phylogenetic characterization of endosymbionts in three hydrothermal vent mussels: influence on host distributions.</title>
        <authorList>
            <person name="Fujiwara Y."/>
            <person name="Takai K."/>
            <person name="Uematsu K."/>
            <person name="Tsuchida S."/>
            <person name="Hunt J.C."/>
            <person name="Hashimoto J."/>
        </authorList>
    </citation>
    <scope>NUCLEOTIDE SEQUENCE [LARGE SCALE GENOMIC DNA]</scope>
    <source>
        <strain evidence="4 5">Myojin Knoll</strain>
    </source>
</reference>
<feature type="domain" description="ABC transporter" evidence="3">
    <location>
        <begin position="4"/>
        <end position="233"/>
    </location>
</feature>
<keyword evidence="2 4" id="KW-0067">ATP-binding</keyword>
<protein>
    <submittedName>
        <fullName evidence="4">Antibiotic transport system ATP-binding protein</fullName>
    </submittedName>
</protein>
<sequence length="305" mass="34640">MTLIETKQLSYAYQKDNWAIKKLSLSIQPGITGLLGVNGAGKSTLIALLTGQLKAQAGTLDIFGKDYQYQRRQILNKIALVPQEYAFYPTLSVKENLLFFAKLRKELGAFKTRVDEALDFCQLKNHQDKVSQTLSGGFKRRLNLAIGIVNKPSLLFLDEPTIGIDPVSRNFILTAIQRLKKTGVSIVYTSHQMAEIDILCDQVIIINQGEVLHQGDLSTLKKNNGYTFEAETMYPWPQGISDFVKQYELKLEECHIVGQLPAQINIIEITQEFHRYFERQQANLKQFSIRPSSMESLFLQKINHA</sequence>
<dbReference type="KEGG" id="ebh:BSEPE_1353"/>
<dbReference type="EMBL" id="AP013042">
    <property type="protein sequence ID" value="BAS68336.1"/>
    <property type="molecule type" value="Genomic_DNA"/>
</dbReference>
<dbReference type="PROSITE" id="PS50893">
    <property type="entry name" value="ABC_TRANSPORTER_2"/>
    <property type="match status" value="1"/>
</dbReference>
<reference evidence="4 5" key="2">
    <citation type="journal article" date="2016" name="ISME J.">
        <title>Heterogeneous composition of key metabolic gene clusters in a vent mussel symbiont population.</title>
        <authorList>
            <person name="Ikuta T."/>
            <person name="Takaki Y."/>
            <person name="Nagai Y."/>
            <person name="Shimamura S."/>
            <person name="Tsuda M."/>
            <person name="Kawagucci S."/>
            <person name="Aoki Y."/>
            <person name="Inoue K."/>
            <person name="Teruya M."/>
            <person name="Satou K."/>
            <person name="Teruya K."/>
            <person name="Shimoji M."/>
            <person name="Tamotsu H."/>
            <person name="Hirano T."/>
            <person name="Maruyama T."/>
            <person name="Yoshida T."/>
        </authorList>
    </citation>
    <scope>NUCLEOTIDE SEQUENCE [LARGE SCALE GENOMIC DNA]</scope>
    <source>
        <strain evidence="4 5">Myojin Knoll</strain>
    </source>
</reference>
<dbReference type="InterPro" id="IPR027417">
    <property type="entry name" value="P-loop_NTPase"/>
</dbReference>
<dbReference type="OrthoDB" id="5560252at2"/>
<accession>A0A0P0UT42</accession>
<dbReference type="PANTHER" id="PTHR43582:SF2">
    <property type="entry name" value="LINEARMYCIN RESISTANCE ATP-BINDING PROTEIN LNRL"/>
    <property type="match status" value="1"/>
</dbReference>
<evidence type="ECO:0000313" key="5">
    <source>
        <dbReference type="Proteomes" id="UP000067399"/>
    </source>
</evidence>
<evidence type="ECO:0000256" key="1">
    <source>
        <dbReference type="ARBA" id="ARBA00022741"/>
    </source>
</evidence>
<dbReference type="Proteomes" id="UP000067399">
    <property type="component" value="Chromosome"/>
</dbReference>
<proteinExistence type="predicted"/>
<gene>
    <name evidence="4" type="ORF">BSEPE_1353</name>
</gene>
<dbReference type="Gene3D" id="3.40.50.300">
    <property type="entry name" value="P-loop containing nucleotide triphosphate hydrolases"/>
    <property type="match status" value="1"/>
</dbReference>
<dbReference type="InterPro" id="IPR003593">
    <property type="entry name" value="AAA+_ATPase"/>
</dbReference>
<dbReference type="PANTHER" id="PTHR43582">
    <property type="entry name" value="LINEARMYCIN RESISTANCE ATP-BINDING PROTEIN LNRL"/>
    <property type="match status" value="1"/>
</dbReference>
<dbReference type="GO" id="GO:0005524">
    <property type="term" value="F:ATP binding"/>
    <property type="evidence" value="ECO:0007669"/>
    <property type="project" value="UniProtKB-KW"/>
</dbReference>
<dbReference type="Pfam" id="PF00005">
    <property type="entry name" value="ABC_tran"/>
    <property type="match status" value="1"/>
</dbReference>
<evidence type="ECO:0000256" key="2">
    <source>
        <dbReference type="ARBA" id="ARBA00022840"/>
    </source>
</evidence>
<dbReference type="GO" id="GO:0016887">
    <property type="term" value="F:ATP hydrolysis activity"/>
    <property type="evidence" value="ECO:0007669"/>
    <property type="project" value="InterPro"/>
</dbReference>
<evidence type="ECO:0000313" key="4">
    <source>
        <dbReference type="EMBL" id="BAS68336.1"/>
    </source>
</evidence>
<keyword evidence="5" id="KW-1185">Reference proteome</keyword>